<reference evidence="2" key="1">
    <citation type="journal article" date="2023" name="Hortic. Res.">
        <title>A chromosome-level phased genome enabling allele-level studies in sweet orange: a case study on citrus Huanglongbing tolerance.</title>
        <authorList>
            <person name="Wu B."/>
            <person name="Yu Q."/>
            <person name="Deng Z."/>
            <person name="Duan Y."/>
            <person name="Luo F."/>
            <person name="Gmitter F. Jr."/>
        </authorList>
    </citation>
    <scope>NUCLEOTIDE SEQUENCE [LARGE SCALE GENOMIC DNA]</scope>
    <source>
        <strain evidence="2">cv. Valencia</strain>
    </source>
</reference>
<sequence length="177" mass="20139">MKRFRGFKLGRRIVKVFKWIIRPRRRPRCRYFLGGAVSQSTRSSCKAMSKFLSMASCIRRGAKQLCFPSSNPGSIQLGQAKPAEVPKGHLAVYVGESDDEARRVFVPVIYFNHPLFGELLKQAERAYGFNHPGGITIPCRISEFEKVKTRIDAWDHCRSPECVDEQGKAVDHIKIND</sequence>
<keyword evidence="2" id="KW-1185">Reference proteome</keyword>
<protein>
    <submittedName>
        <fullName evidence="1">Auxin-responsive family protein</fullName>
    </submittedName>
</protein>
<accession>A0ACB8LW20</accession>
<organism evidence="1 2">
    <name type="scientific">Citrus sinensis</name>
    <name type="common">Sweet orange</name>
    <name type="synonym">Citrus aurantium var. sinensis</name>
    <dbReference type="NCBI Taxonomy" id="2711"/>
    <lineage>
        <taxon>Eukaryota</taxon>
        <taxon>Viridiplantae</taxon>
        <taxon>Streptophyta</taxon>
        <taxon>Embryophyta</taxon>
        <taxon>Tracheophyta</taxon>
        <taxon>Spermatophyta</taxon>
        <taxon>Magnoliopsida</taxon>
        <taxon>eudicotyledons</taxon>
        <taxon>Gunneridae</taxon>
        <taxon>Pentapetalae</taxon>
        <taxon>rosids</taxon>
        <taxon>malvids</taxon>
        <taxon>Sapindales</taxon>
        <taxon>Rutaceae</taxon>
        <taxon>Aurantioideae</taxon>
        <taxon>Citrus</taxon>
    </lineage>
</organism>
<dbReference type="Proteomes" id="UP000829398">
    <property type="component" value="Chromosome 3"/>
</dbReference>
<comment type="caution">
    <text evidence="1">The sequence shown here is derived from an EMBL/GenBank/DDBJ whole genome shotgun (WGS) entry which is preliminary data.</text>
</comment>
<gene>
    <name evidence="1" type="ORF">KPL71_007002</name>
</gene>
<name>A0ACB8LW20_CITSI</name>
<dbReference type="EMBL" id="CM039172">
    <property type="protein sequence ID" value="KAH9777395.1"/>
    <property type="molecule type" value="Genomic_DNA"/>
</dbReference>
<proteinExistence type="predicted"/>
<evidence type="ECO:0000313" key="1">
    <source>
        <dbReference type="EMBL" id="KAH9777395.1"/>
    </source>
</evidence>
<evidence type="ECO:0000313" key="2">
    <source>
        <dbReference type="Proteomes" id="UP000829398"/>
    </source>
</evidence>